<protein>
    <submittedName>
        <fullName evidence="1">Uncharacterized protein</fullName>
    </submittedName>
</protein>
<accession>A0A059F3L0</accession>
<dbReference type="EMBL" id="KK365138">
    <property type="protein sequence ID" value="KCZ81692.1"/>
    <property type="molecule type" value="Genomic_DNA"/>
</dbReference>
<reference evidence="1 2" key="2">
    <citation type="submission" date="2014-03" db="EMBL/GenBank/DDBJ databases">
        <title>The Genome Sequence of Anncaliia algerae insect isolate PRA339.</title>
        <authorList>
            <consortium name="The Broad Institute Genome Sequencing Platform"/>
            <consortium name="The Broad Institute Genome Sequencing Center for Infectious Disease"/>
            <person name="Cuomo C."/>
            <person name="Becnel J."/>
            <person name="Sanscrainte N."/>
            <person name="Walker B."/>
            <person name="Young S.K."/>
            <person name="Zeng Q."/>
            <person name="Gargeya S."/>
            <person name="Fitzgerald M."/>
            <person name="Haas B."/>
            <person name="Abouelleil A."/>
            <person name="Alvarado L."/>
            <person name="Arachchi H.M."/>
            <person name="Berlin A.M."/>
            <person name="Chapman S.B."/>
            <person name="Dewar J."/>
            <person name="Goldberg J."/>
            <person name="Griggs A."/>
            <person name="Gujja S."/>
            <person name="Hansen M."/>
            <person name="Howarth C."/>
            <person name="Imamovic A."/>
            <person name="Larimer J."/>
            <person name="McCowan C."/>
            <person name="Murphy C."/>
            <person name="Neiman D."/>
            <person name="Pearson M."/>
            <person name="Priest M."/>
            <person name="Roberts A."/>
            <person name="Saif S."/>
            <person name="Shea T."/>
            <person name="Sisk P."/>
            <person name="Sykes S."/>
            <person name="Wortman J."/>
            <person name="Nusbaum C."/>
            <person name="Birren B."/>
        </authorList>
    </citation>
    <scope>NUCLEOTIDE SEQUENCE [LARGE SCALE GENOMIC DNA]</scope>
    <source>
        <strain evidence="1 2">PRA339</strain>
    </source>
</reference>
<evidence type="ECO:0000313" key="2">
    <source>
        <dbReference type="Proteomes" id="UP000030655"/>
    </source>
</evidence>
<evidence type="ECO:0000313" key="1">
    <source>
        <dbReference type="EMBL" id="KCZ81692.1"/>
    </source>
</evidence>
<sequence>MQKIGIYGILDYEIHILLYPIRVYEDIQFKKIFYLCLKNMCELANTSNNICLDEITEKFYREYLNYHEYFTMFYKLLKLQDELFDNLFTEQNQERLLKYLRFFLNNSISYLKKSANENAIAKKNYIYNITSNFNSDPVDHEKIRNEGDIKTKLLKEILKCFR</sequence>
<dbReference type="Proteomes" id="UP000030655">
    <property type="component" value="Unassembled WGS sequence"/>
</dbReference>
<proteinExistence type="predicted"/>
<dbReference type="HOGENOM" id="CLU_1634962_0_0_1"/>
<gene>
    <name evidence="1" type="ORF">H312_00870</name>
</gene>
<keyword evidence="2" id="KW-1185">Reference proteome</keyword>
<name>A0A059F3L0_9MICR</name>
<reference evidence="2" key="1">
    <citation type="submission" date="2013-02" db="EMBL/GenBank/DDBJ databases">
        <authorList>
            <consortium name="The Broad Institute Genome Sequencing Platform"/>
            <person name="Cuomo C."/>
            <person name="Becnel J."/>
            <person name="Sanscrainte N."/>
            <person name="Walker B."/>
            <person name="Young S.K."/>
            <person name="Zeng Q."/>
            <person name="Gargeya S."/>
            <person name="Fitzgerald M."/>
            <person name="Haas B."/>
            <person name="Abouelleil A."/>
            <person name="Alvarado L."/>
            <person name="Arachchi H.M."/>
            <person name="Berlin A.M."/>
            <person name="Chapman S.B."/>
            <person name="Dewar J."/>
            <person name="Goldberg J."/>
            <person name="Griggs A."/>
            <person name="Gujja S."/>
            <person name="Hansen M."/>
            <person name="Howarth C."/>
            <person name="Imamovic A."/>
            <person name="Larimer J."/>
            <person name="McCowan C."/>
            <person name="Murphy C."/>
            <person name="Neiman D."/>
            <person name="Pearson M."/>
            <person name="Priest M."/>
            <person name="Roberts A."/>
            <person name="Saif S."/>
            <person name="Shea T."/>
            <person name="Sisk P."/>
            <person name="Sykes S."/>
            <person name="Wortman J."/>
            <person name="Nusbaum C."/>
            <person name="Birren B."/>
        </authorList>
    </citation>
    <scope>NUCLEOTIDE SEQUENCE [LARGE SCALE GENOMIC DNA]</scope>
    <source>
        <strain evidence="2">PRA339</strain>
    </source>
</reference>
<dbReference type="AlphaFoldDB" id="A0A059F3L0"/>
<dbReference type="VEuPathDB" id="MicrosporidiaDB:H312_00870"/>
<organism evidence="1 2">
    <name type="scientific">Anncaliia algerae PRA339</name>
    <dbReference type="NCBI Taxonomy" id="1288291"/>
    <lineage>
        <taxon>Eukaryota</taxon>
        <taxon>Fungi</taxon>
        <taxon>Fungi incertae sedis</taxon>
        <taxon>Microsporidia</taxon>
        <taxon>Tubulinosematoidea</taxon>
        <taxon>Tubulinosematidae</taxon>
        <taxon>Anncaliia</taxon>
    </lineage>
</organism>
<dbReference type="OrthoDB" id="10352275at2759"/>